<protein>
    <submittedName>
        <fullName evidence="2">Uncharacterized protein</fullName>
    </submittedName>
</protein>
<feature type="compositionally biased region" description="Polar residues" evidence="1">
    <location>
        <begin position="52"/>
        <end position="61"/>
    </location>
</feature>
<feature type="region of interest" description="Disordered" evidence="1">
    <location>
        <begin position="128"/>
        <end position="154"/>
    </location>
</feature>
<organism evidence="2 3">
    <name type="scientific">Solanum commersonii</name>
    <name type="common">Commerson's wild potato</name>
    <name type="synonym">Commerson's nightshade</name>
    <dbReference type="NCBI Taxonomy" id="4109"/>
    <lineage>
        <taxon>Eukaryota</taxon>
        <taxon>Viridiplantae</taxon>
        <taxon>Streptophyta</taxon>
        <taxon>Embryophyta</taxon>
        <taxon>Tracheophyta</taxon>
        <taxon>Spermatophyta</taxon>
        <taxon>Magnoliopsida</taxon>
        <taxon>eudicotyledons</taxon>
        <taxon>Gunneridae</taxon>
        <taxon>Pentapetalae</taxon>
        <taxon>asterids</taxon>
        <taxon>lamiids</taxon>
        <taxon>Solanales</taxon>
        <taxon>Solanaceae</taxon>
        <taxon>Solanoideae</taxon>
        <taxon>Solaneae</taxon>
        <taxon>Solanum</taxon>
    </lineage>
</organism>
<feature type="compositionally biased region" description="Basic and acidic residues" evidence="1">
    <location>
        <begin position="87"/>
        <end position="100"/>
    </location>
</feature>
<feature type="compositionally biased region" description="Basic and acidic residues" evidence="1">
    <location>
        <begin position="28"/>
        <end position="46"/>
    </location>
</feature>
<dbReference type="AlphaFoldDB" id="A0A9J5XAV7"/>
<feature type="compositionally biased region" description="Gly residues" evidence="1">
    <location>
        <begin position="144"/>
        <end position="154"/>
    </location>
</feature>
<keyword evidence="3" id="KW-1185">Reference proteome</keyword>
<sequence>MNRACIPHIRSNPSSNRRGNSIGGTAAQEREKPSSRRLLIIKEKILRGPKSSMYTHNPKTNHQSRNKHSSNREPSGEKARKSKKGKWVCEEGKGENNSKERKVIDTEIGVVFADTESGVGDRFRFRESGPVKELGPWPAIGKSGLDGGGDVVDE</sequence>
<gene>
    <name evidence="2" type="ORF">H5410_045348</name>
</gene>
<dbReference type="OrthoDB" id="1835661at2759"/>
<name>A0A9J5XAV7_SOLCO</name>
<comment type="caution">
    <text evidence="2">The sequence shown here is derived from an EMBL/GenBank/DDBJ whole genome shotgun (WGS) entry which is preliminary data.</text>
</comment>
<accession>A0A9J5XAV7</accession>
<proteinExistence type="predicted"/>
<dbReference type="EMBL" id="JACXVP010000009">
    <property type="protein sequence ID" value="KAG5584914.1"/>
    <property type="molecule type" value="Genomic_DNA"/>
</dbReference>
<dbReference type="Proteomes" id="UP000824120">
    <property type="component" value="Chromosome 9"/>
</dbReference>
<feature type="compositionally biased region" description="Basic and acidic residues" evidence="1">
    <location>
        <begin position="70"/>
        <end position="79"/>
    </location>
</feature>
<reference evidence="2 3" key="1">
    <citation type="submission" date="2020-09" db="EMBL/GenBank/DDBJ databases">
        <title>De no assembly of potato wild relative species, Solanum commersonii.</title>
        <authorList>
            <person name="Cho K."/>
        </authorList>
    </citation>
    <scope>NUCLEOTIDE SEQUENCE [LARGE SCALE GENOMIC DNA]</scope>
    <source>
        <strain evidence="2">LZ3.2</strain>
        <tissue evidence="2">Leaf</tissue>
    </source>
</reference>
<feature type="compositionally biased region" description="Low complexity" evidence="1">
    <location>
        <begin position="9"/>
        <end position="24"/>
    </location>
</feature>
<feature type="region of interest" description="Disordered" evidence="1">
    <location>
        <begin position="1"/>
        <end position="100"/>
    </location>
</feature>
<evidence type="ECO:0000313" key="3">
    <source>
        <dbReference type="Proteomes" id="UP000824120"/>
    </source>
</evidence>
<evidence type="ECO:0000313" key="2">
    <source>
        <dbReference type="EMBL" id="KAG5584914.1"/>
    </source>
</evidence>
<evidence type="ECO:0000256" key="1">
    <source>
        <dbReference type="SAM" id="MobiDB-lite"/>
    </source>
</evidence>